<organism evidence="2 3">
    <name type="scientific">Gymnopus androsaceus JB14</name>
    <dbReference type="NCBI Taxonomy" id="1447944"/>
    <lineage>
        <taxon>Eukaryota</taxon>
        <taxon>Fungi</taxon>
        <taxon>Dikarya</taxon>
        <taxon>Basidiomycota</taxon>
        <taxon>Agaricomycotina</taxon>
        <taxon>Agaricomycetes</taxon>
        <taxon>Agaricomycetidae</taxon>
        <taxon>Agaricales</taxon>
        <taxon>Marasmiineae</taxon>
        <taxon>Omphalotaceae</taxon>
        <taxon>Gymnopus</taxon>
    </lineage>
</organism>
<dbReference type="OrthoDB" id="3040370at2759"/>
<evidence type="ECO:0000313" key="3">
    <source>
        <dbReference type="Proteomes" id="UP000799118"/>
    </source>
</evidence>
<dbReference type="Proteomes" id="UP000799118">
    <property type="component" value="Unassembled WGS sequence"/>
</dbReference>
<gene>
    <name evidence="2" type="ORF">BT96DRAFT_996263</name>
</gene>
<evidence type="ECO:0000313" key="2">
    <source>
        <dbReference type="EMBL" id="KAE9396865.1"/>
    </source>
</evidence>
<keyword evidence="1" id="KW-0812">Transmembrane</keyword>
<feature type="transmembrane region" description="Helical" evidence="1">
    <location>
        <begin position="190"/>
        <end position="213"/>
    </location>
</feature>
<accession>A0A6A4HJ04</accession>
<protein>
    <submittedName>
        <fullName evidence="2">Uncharacterized protein</fullName>
    </submittedName>
</protein>
<proteinExistence type="predicted"/>
<feature type="transmembrane region" description="Helical" evidence="1">
    <location>
        <begin position="117"/>
        <end position="137"/>
    </location>
</feature>
<feature type="transmembrane region" description="Helical" evidence="1">
    <location>
        <begin position="65"/>
        <end position="88"/>
    </location>
</feature>
<keyword evidence="1" id="KW-1133">Transmembrane helix</keyword>
<evidence type="ECO:0000256" key="1">
    <source>
        <dbReference type="SAM" id="Phobius"/>
    </source>
</evidence>
<dbReference type="EMBL" id="ML769506">
    <property type="protein sequence ID" value="KAE9396865.1"/>
    <property type="molecule type" value="Genomic_DNA"/>
</dbReference>
<sequence length="255" mass="28017">MAELSICFLDGIKSISQVVNGQINLQAQIAVGVLARMNYFLSDGVVVWRAWSISQRRSSLKYSRYILGICLLASFVGLLVDGVLNVVAKLSYQNTQNNALALSSIGAAEQRLGEKRIAVPIILFLTNIVATGFIGMFAGLQETNLGTPDILRKLVQILLFMFESGLVYSLIWIVMIVAATIRPFPKEVNIYIDVLLPQITAIYPALVIMLSAMQTEESVGDDLTVSSVRTRELPDILTTRIQIDTIDDSSKGTYP</sequence>
<keyword evidence="1" id="KW-0472">Membrane</keyword>
<reference evidence="2" key="1">
    <citation type="journal article" date="2019" name="Environ. Microbiol.">
        <title>Fungal ecological strategies reflected in gene transcription - a case study of two litter decomposers.</title>
        <authorList>
            <person name="Barbi F."/>
            <person name="Kohler A."/>
            <person name="Barry K."/>
            <person name="Baskaran P."/>
            <person name="Daum C."/>
            <person name="Fauchery L."/>
            <person name="Ihrmark K."/>
            <person name="Kuo A."/>
            <person name="LaButti K."/>
            <person name="Lipzen A."/>
            <person name="Morin E."/>
            <person name="Grigoriev I.V."/>
            <person name="Henrissat B."/>
            <person name="Lindahl B."/>
            <person name="Martin F."/>
        </authorList>
    </citation>
    <scope>NUCLEOTIDE SEQUENCE</scope>
    <source>
        <strain evidence="2">JB14</strain>
    </source>
</reference>
<keyword evidence="3" id="KW-1185">Reference proteome</keyword>
<feature type="transmembrane region" description="Helical" evidence="1">
    <location>
        <begin position="157"/>
        <end position="178"/>
    </location>
</feature>
<dbReference type="AlphaFoldDB" id="A0A6A4HJ04"/>
<name>A0A6A4HJ04_9AGAR</name>